<gene>
    <name evidence="2" type="primary">I1REJ1</name>
</gene>
<proteinExistence type="predicted"/>
<dbReference type="AlphaFoldDB" id="A0A5K1K4G3"/>
<reference evidence="2" key="1">
    <citation type="submission" date="2019-10" db="EMBL/GenBank/DDBJ databases">
        <authorList>
            <person name="Nor Muhammad N."/>
        </authorList>
    </citation>
    <scope>NUCLEOTIDE SEQUENCE</scope>
</reference>
<accession>A0A5K1K4G3</accession>
<name>A0A5K1K4G3_9APHY</name>
<feature type="region of interest" description="Disordered" evidence="1">
    <location>
        <begin position="109"/>
        <end position="136"/>
    </location>
</feature>
<evidence type="ECO:0000256" key="1">
    <source>
        <dbReference type="SAM" id="MobiDB-lite"/>
    </source>
</evidence>
<evidence type="ECO:0000313" key="2">
    <source>
        <dbReference type="EMBL" id="VWP00855.1"/>
    </source>
</evidence>
<protein>
    <submittedName>
        <fullName evidence="2">N/A</fullName>
    </submittedName>
</protein>
<organism evidence="2">
    <name type="scientific">Ganoderma boninense</name>
    <dbReference type="NCBI Taxonomy" id="34458"/>
    <lineage>
        <taxon>Eukaryota</taxon>
        <taxon>Fungi</taxon>
        <taxon>Dikarya</taxon>
        <taxon>Basidiomycota</taxon>
        <taxon>Agaricomycotina</taxon>
        <taxon>Agaricomycetes</taxon>
        <taxon>Polyporales</taxon>
        <taxon>Polyporaceae</taxon>
        <taxon>Ganoderma</taxon>
    </lineage>
</organism>
<dbReference type="EMBL" id="LR728879">
    <property type="protein sequence ID" value="VWP00855.1"/>
    <property type="molecule type" value="Genomic_DNA"/>
</dbReference>
<sequence length="136" mass="14462">MGNIAGYPFPAYVSPPPGPSSLPPSFPQAVLTKRGRLTSALTCRFLLDLHQADRTTRAPSSLSAMPSLDFGAVSELEANNPDRETLPAFIASMGEPVYMGSHFADFAGEEDDVAHTNGAGSRRLGEHDFAENPGDE</sequence>